<evidence type="ECO:0000313" key="1">
    <source>
        <dbReference type="EMBL" id="KGM36793.1"/>
    </source>
</evidence>
<dbReference type="AlphaFoldDB" id="A0A0A0DG31"/>
<dbReference type="RefSeq" id="WP_037617389.1">
    <property type="nucleotide sequence ID" value="NZ_JPEN01000078.1"/>
</dbReference>
<dbReference type="PATRIC" id="fig|176090.4.peg.1436"/>
<dbReference type="InterPro" id="IPR010434">
    <property type="entry name" value="DUF1033"/>
</dbReference>
<accession>A0A0A0DG31</accession>
<sequence>MYCVIEMFGDCEPWWFLEGWESDIIEKKQFADYYDALKYYKLRWEEMVACSPFYRSRSDLMTIFWDPKEKRWCEECNEDIQQYHSLFLLENECRISEDKFRPGYVRQNGTENHRACPVRIKTIQK</sequence>
<dbReference type="Proteomes" id="UP000030019">
    <property type="component" value="Unassembled WGS sequence"/>
</dbReference>
<reference evidence="1 2" key="1">
    <citation type="submission" date="2014-06" db="EMBL/GenBank/DDBJ databases">
        <authorList>
            <person name="Teng J.L."/>
            <person name="Huang Y."/>
            <person name="Tse H."/>
            <person name="Lau S.K."/>
            <person name="Woo P.C."/>
        </authorList>
    </citation>
    <scope>NUCLEOTIDE SEQUENCE [LARGE SCALE GENOMIC DNA]</scope>
    <source>
        <strain evidence="1 2">HKU4</strain>
    </source>
</reference>
<proteinExistence type="predicted"/>
<keyword evidence="2" id="KW-1185">Reference proteome</keyword>
<organism evidence="1 2">
    <name type="scientific">Streptococcus sinensis</name>
    <dbReference type="NCBI Taxonomy" id="176090"/>
    <lineage>
        <taxon>Bacteria</taxon>
        <taxon>Bacillati</taxon>
        <taxon>Bacillota</taxon>
        <taxon>Bacilli</taxon>
        <taxon>Lactobacillales</taxon>
        <taxon>Streptococcaceae</taxon>
        <taxon>Streptococcus</taxon>
    </lineage>
</organism>
<dbReference type="STRING" id="176090.SSIN_1475"/>
<evidence type="ECO:0000313" key="2">
    <source>
        <dbReference type="Proteomes" id="UP000030019"/>
    </source>
</evidence>
<dbReference type="EMBL" id="JPEN01000078">
    <property type="protein sequence ID" value="KGM36793.1"/>
    <property type="molecule type" value="Genomic_DNA"/>
</dbReference>
<gene>
    <name evidence="1" type="ORF">SSIN_1475</name>
</gene>
<name>A0A0A0DG31_9STRE</name>
<protein>
    <submittedName>
        <fullName evidence="1">DNA binding protein</fullName>
    </submittedName>
</protein>
<dbReference type="eggNOG" id="COG4699">
    <property type="taxonomic scope" value="Bacteria"/>
</dbReference>
<dbReference type="Pfam" id="PF06279">
    <property type="entry name" value="DUF1033"/>
    <property type="match status" value="1"/>
</dbReference>
<comment type="caution">
    <text evidence="1">The sequence shown here is derived from an EMBL/GenBank/DDBJ whole genome shotgun (WGS) entry which is preliminary data.</text>
</comment>